<comment type="caution">
    <text evidence="2">The sequence shown here is derived from an EMBL/GenBank/DDBJ whole genome shotgun (WGS) entry which is preliminary data.</text>
</comment>
<gene>
    <name evidence="2" type="ORF">V2W34_09455</name>
</gene>
<dbReference type="Proteomes" id="UP001356080">
    <property type="component" value="Unassembled WGS sequence"/>
</dbReference>
<keyword evidence="3" id="KW-1185">Reference proteome</keyword>
<keyword evidence="1" id="KW-0472">Membrane</keyword>
<accession>A0ABU7VF05</accession>
<sequence>MKSVFNGSFSQVEETVSESFAKNSINTIKGFNLLKAFIFMVFCIGLASYALYGASIYISNIMNQVTIPLDQNKNFITIFDNIWYMHIQSILILTVVIGTLVYRKKDNIKSFFVYNTFLTIFLLLFMKIQLTV</sequence>
<keyword evidence="1" id="KW-0812">Transmembrane</keyword>
<dbReference type="EMBL" id="JAZHPM010000014">
    <property type="protein sequence ID" value="MEF2292226.1"/>
    <property type="molecule type" value="Genomic_DNA"/>
</dbReference>
<feature type="transmembrane region" description="Helical" evidence="1">
    <location>
        <begin position="36"/>
        <end position="62"/>
    </location>
</feature>
<reference evidence="2 3" key="1">
    <citation type="submission" date="2024-01" db="EMBL/GenBank/DDBJ databases">
        <title>Survival strategy associated with biotechnological potential of Virgibacillus dokdonensis T4.6 isolated from salt-fermented shrimp paste.</title>
        <authorList>
            <person name="Doan T.V."/>
            <person name="Quach N.T."/>
            <person name="Phi Q.-T."/>
        </authorList>
    </citation>
    <scope>NUCLEOTIDE SEQUENCE [LARGE SCALE GENOMIC DNA]</scope>
    <source>
        <strain evidence="2 3">T4.6</strain>
    </source>
</reference>
<feature type="transmembrane region" description="Helical" evidence="1">
    <location>
        <begin position="111"/>
        <end position="130"/>
    </location>
</feature>
<proteinExistence type="predicted"/>
<feature type="transmembrane region" description="Helical" evidence="1">
    <location>
        <begin position="82"/>
        <end position="102"/>
    </location>
</feature>
<keyword evidence="1" id="KW-1133">Transmembrane helix</keyword>
<evidence type="ECO:0000313" key="3">
    <source>
        <dbReference type="Proteomes" id="UP001356080"/>
    </source>
</evidence>
<dbReference type="RefSeq" id="WP_077704653.1">
    <property type="nucleotide sequence ID" value="NZ_JAZHPM010000014.1"/>
</dbReference>
<organism evidence="2 3">
    <name type="scientific">Virgibacillus dokdonensis</name>
    <dbReference type="NCBI Taxonomy" id="302167"/>
    <lineage>
        <taxon>Bacteria</taxon>
        <taxon>Bacillati</taxon>
        <taxon>Bacillota</taxon>
        <taxon>Bacilli</taxon>
        <taxon>Bacillales</taxon>
        <taxon>Bacillaceae</taxon>
        <taxon>Virgibacillus</taxon>
    </lineage>
</organism>
<evidence type="ECO:0000256" key="1">
    <source>
        <dbReference type="SAM" id="Phobius"/>
    </source>
</evidence>
<name>A0ABU7VF05_9BACI</name>
<protein>
    <submittedName>
        <fullName evidence="2">Uncharacterized protein</fullName>
    </submittedName>
</protein>
<evidence type="ECO:0000313" key="2">
    <source>
        <dbReference type="EMBL" id="MEF2292226.1"/>
    </source>
</evidence>